<evidence type="ECO:0008006" key="8">
    <source>
        <dbReference type="Google" id="ProtNLM"/>
    </source>
</evidence>
<dbReference type="Proteomes" id="UP001159042">
    <property type="component" value="Unassembled WGS sequence"/>
</dbReference>
<dbReference type="GO" id="GO:0005886">
    <property type="term" value="C:plasma membrane"/>
    <property type="evidence" value="ECO:0007669"/>
    <property type="project" value="UniProtKB-SubCell"/>
</dbReference>
<evidence type="ECO:0000256" key="2">
    <source>
        <dbReference type="ARBA" id="ARBA00022475"/>
    </source>
</evidence>
<evidence type="ECO:0000256" key="3">
    <source>
        <dbReference type="ARBA" id="ARBA00022692"/>
    </source>
</evidence>
<evidence type="ECO:0000313" key="7">
    <source>
        <dbReference type="Proteomes" id="UP001159042"/>
    </source>
</evidence>
<proteinExistence type="predicted"/>
<accession>A0AAV8W157</accession>
<keyword evidence="5" id="KW-0472">Membrane</keyword>
<name>A0AAV8W157_9CUCU</name>
<keyword evidence="4" id="KW-1133">Transmembrane helix</keyword>
<keyword evidence="3" id="KW-0812">Transmembrane</keyword>
<organism evidence="6 7">
    <name type="scientific">Exocentrus adspersus</name>
    <dbReference type="NCBI Taxonomy" id="1586481"/>
    <lineage>
        <taxon>Eukaryota</taxon>
        <taxon>Metazoa</taxon>
        <taxon>Ecdysozoa</taxon>
        <taxon>Arthropoda</taxon>
        <taxon>Hexapoda</taxon>
        <taxon>Insecta</taxon>
        <taxon>Pterygota</taxon>
        <taxon>Neoptera</taxon>
        <taxon>Endopterygota</taxon>
        <taxon>Coleoptera</taxon>
        <taxon>Polyphaga</taxon>
        <taxon>Cucujiformia</taxon>
        <taxon>Chrysomeloidea</taxon>
        <taxon>Cerambycidae</taxon>
        <taxon>Lamiinae</taxon>
        <taxon>Acanthocinini</taxon>
        <taxon>Exocentrus</taxon>
    </lineage>
</organism>
<sequence>MEREELKRLANMAEYNYPVFTAGGLFEVNRNTVLSFITTVTTYLIIITQLGSDDFTHKFKY</sequence>
<keyword evidence="2" id="KW-1003">Cell membrane</keyword>
<comment type="caution">
    <text evidence="6">The sequence shown here is derived from an EMBL/GenBank/DDBJ whole genome shotgun (WGS) entry which is preliminary data.</text>
</comment>
<dbReference type="InterPro" id="IPR013604">
    <property type="entry name" value="7TM_chemorcpt"/>
</dbReference>
<comment type="subcellular location">
    <subcellularLocation>
        <location evidence="1">Cell membrane</location>
        <topology evidence="1">Multi-pass membrane protein</topology>
    </subcellularLocation>
</comment>
<evidence type="ECO:0000313" key="6">
    <source>
        <dbReference type="EMBL" id="KAJ8919806.1"/>
    </source>
</evidence>
<protein>
    <recommendedName>
        <fullName evidence="8">Gustatory receptor</fullName>
    </recommendedName>
</protein>
<gene>
    <name evidence="6" type="ORF">NQ315_006335</name>
</gene>
<dbReference type="AlphaFoldDB" id="A0AAV8W157"/>
<keyword evidence="7" id="KW-1185">Reference proteome</keyword>
<evidence type="ECO:0000256" key="4">
    <source>
        <dbReference type="ARBA" id="ARBA00022989"/>
    </source>
</evidence>
<reference evidence="6 7" key="1">
    <citation type="journal article" date="2023" name="Insect Mol. Biol.">
        <title>Genome sequencing provides insights into the evolution of gene families encoding plant cell wall-degrading enzymes in longhorned beetles.</title>
        <authorList>
            <person name="Shin N.R."/>
            <person name="Okamura Y."/>
            <person name="Kirsch R."/>
            <person name="Pauchet Y."/>
        </authorList>
    </citation>
    <scope>NUCLEOTIDE SEQUENCE [LARGE SCALE GENOMIC DNA]</scope>
    <source>
        <strain evidence="6">EAD_L_NR</strain>
    </source>
</reference>
<dbReference type="EMBL" id="JANEYG010000016">
    <property type="protein sequence ID" value="KAJ8919806.1"/>
    <property type="molecule type" value="Genomic_DNA"/>
</dbReference>
<dbReference type="GO" id="GO:0050909">
    <property type="term" value="P:sensory perception of taste"/>
    <property type="evidence" value="ECO:0007669"/>
    <property type="project" value="InterPro"/>
</dbReference>
<dbReference type="Pfam" id="PF08395">
    <property type="entry name" value="7tm_7"/>
    <property type="match status" value="1"/>
</dbReference>
<evidence type="ECO:0000256" key="1">
    <source>
        <dbReference type="ARBA" id="ARBA00004651"/>
    </source>
</evidence>
<evidence type="ECO:0000256" key="5">
    <source>
        <dbReference type="ARBA" id="ARBA00023136"/>
    </source>
</evidence>